<dbReference type="AlphaFoldDB" id="A0A6P2DCB3"/>
<evidence type="ECO:0000313" key="2">
    <source>
        <dbReference type="EMBL" id="VTR97995.1"/>
    </source>
</evidence>
<feature type="chain" id="PRO_5027031521" evidence="1">
    <location>
        <begin position="25"/>
        <end position="188"/>
    </location>
</feature>
<dbReference type="EMBL" id="LR593886">
    <property type="protein sequence ID" value="VTR97995.1"/>
    <property type="molecule type" value="Genomic_DNA"/>
</dbReference>
<sequence>MNQFLLSFVAILGAVVLGTVRAGAETEAPANSEEVFIKEVQASGQAWQYSGVKLPAGYTAAITATGTWTINETWDKKVGAGGNSDFKAEGTYLKSGANEGSLLVRVGDTVTAFSKDDDVLRVDGPGKIYFCANDTATPEGVKRAELFVQGIPIQPAKDALGSGYQDNDGVIKARVAVGRSKKDGTPEK</sequence>
<keyword evidence="1" id="KW-0732">Signal</keyword>
<accession>A0A6P2DCB3</accession>
<dbReference type="Proteomes" id="UP000464178">
    <property type="component" value="Chromosome"/>
</dbReference>
<dbReference type="Gene3D" id="2.60.120.430">
    <property type="entry name" value="Galactose-binding lectin"/>
    <property type="match status" value="1"/>
</dbReference>
<gene>
    <name evidence="2" type="ORF">SOIL9_04380</name>
</gene>
<protein>
    <submittedName>
        <fullName evidence="2">Uncharacterized protein</fullName>
    </submittedName>
</protein>
<dbReference type="KEGG" id="gms:SOIL9_04380"/>
<evidence type="ECO:0000313" key="3">
    <source>
        <dbReference type="Proteomes" id="UP000464178"/>
    </source>
</evidence>
<proteinExistence type="predicted"/>
<evidence type="ECO:0000256" key="1">
    <source>
        <dbReference type="SAM" id="SignalP"/>
    </source>
</evidence>
<feature type="signal peptide" evidence="1">
    <location>
        <begin position="1"/>
        <end position="24"/>
    </location>
</feature>
<reference evidence="2 3" key="1">
    <citation type="submission" date="2019-05" db="EMBL/GenBank/DDBJ databases">
        <authorList>
            <consortium name="Science for Life Laboratories"/>
        </authorList>
    </citation>
    <scope>NUCLEOTIDE SEQUENCE [LARGE SCALE GENOMIC DNA]</scope>
    <source>
        <strain evidence="2">Soil9</strain>
    </source>
</reference>
<dbReference type="RefSeq" id="WP_162671447.1">
    <property type="nucleotide sequence ID" value="NZ_LR593886.1"/>
</dbReference>
<name>A0A6P2DCB3_9BACT</name>
<organism evidence="2 3">
    <name type="scientific">Gemmata massiliana</name>
    <dbReference type="NCBI Taxonomy" id="1210884"/>
    <lineage>
        <taxon>Bacteria</taxon>
        <taxon>Pseudomonadati</taxon>
        <taxon>Planctomycetota</taxon>
        <taxon>Planctomycetia</taxon>
        <taxon>Gemmatales</taxon>
        <taxon>Gemmataceae</taxon>
        <taxon>Gemmata</taxon>
    </lineage>
</organism>
<keyword evidence="3" id="KW-1185">Reference proteome</keyword>